<evidence type="ECO:0000313" key="7">
    <source>
        <dbReference type="Proteomes" id="UP000705379"/>
    </source>
</evidence>
<dbReference type="PANTHER" id="PTHR30537">
    <property type="entry name" value="HTH-TYPE TRANSCRIPTIONAL REGULATOR"/>
    <property type="match status" value="1"/>
</dbReference>
<dbReference type="EMBL" id="QTKU01000001">
    <property type="protein sequence ID" value="MBS8258891.1"/>
    <property type="molecule type" value="Genomic_DNA"/>
</dbReference>
<dbReference type="PRINTS" id="PR00039">
    <property type="entry name" value="HTHLYSR"/>
</dbReference>
<sequence length="302" mass="33603">MDKIATLSSFVAAVDLGSFSAAANSLGISQPAVSQQVRALERQLGARLLNRTTRRLATTEAGERYYIHARDILERLAEADQSVRRFDDEMTGCLSIGAAPGFSEGLLADFFIGFQKRNPKLCLNLSLSDNFQDLIHEGLDVAIRLGDIRDDRLIVKKLGLAERSLAAAPEYLDTHGRPEVPEDLVRHRYLLYSQLQTGHDVPLTSTDGERRTVRITPTLRANNSSLLRRAALAGLGIGLAQNWLLDPLVKEGQLEYVLPDWSYAPQPVHAVYPSNRYIPLKVRHFVEEISGFFIEQGAVKNR</sequence>
<keyword evidence="4" id="KW-0804">Transcription</keyword>
<dbReference type="Gene3D" id="1.10.10.10">
    <property type="entry name" value="Winged helix-like DNA-binding domain superfamily/Winged helix DNA-binding domain"/>
    <property type="match status" value="1"/>
</dbReference>
<comment type="similarity">
    <text evidence="1">Belongs to the LysR transcriptional regulatory family.</text>
</comment>
<dbReference type="InterPro" id="IPR000847">
    <property type="entry name" value="LysR_HTH_N"/>
</dbReference>
<proteinExistence type="inferred from homology"/>
<dbReference type="InterPro" id="IPR036390">
    <property type="entry name" value="WH_DNA-bd_sf"/>
</dbReference>
<keyword evidence="3" id="KW-0238">DNA-binding</keyword>
<gene>
    <name evidence="6" type="ORF">DYI23_01560</name>
</gene>
<accession>A0A944GRV3</accession>
<organism evidence="6 7">
    <name type="scientific">Roseibium polysiphoniae</name>
    <dbReference type="NCBI Taxonomy" id="2571221"/>
    <lineage>
        <taxon>Bacteria</taxon>
        <taxon>Pseudomonadati</taxon>
        <taxon>Pseudomonadota</taxon>
        <taxon>Alphaproteobacteria</taxon>
        <taxon>Hyphomicrobiales</taxon>
        <taxon>Stappiaceae</taxon>
        <taxon>Roseibium</taxon>
    </lineage>
</organism>
<dbReference type="Pfam" id="PF00126">
    <property type="entry name" value="HTH_1"/>
    <property type="match status" value="1"/>
</dbReference>
<dbReference type="InterPro" id="IPR036388">
    <property type="entry name" value="WH-like_DNA-bd_sf"/>
</dbReference>
<evidence type="ECO:0000256" key="2">
    <source>
        <dbReference type="ARBA" id="ARBA00023015"/>
    </source>
</evidence>
<comment type="caution">
    <text evidence="6">The sequence shown here is derived from an EMBL/GenBank/DDBJ whole genome shotgun (WGS) entry which is preliminary data.</text>
</comment>
<dbReference type="SUPFAM" id="SSF46785">
    <property type="entry name" value="Winged helix' DNA-binding domain"/>
    <property type="match status" value="1"/>
</dbReference>
<evidence type="ECO:0000256" key="4">
    <source>
        <dbReference type="ARBA" id="ARBA00023163"/>
    </source>
</evidence>
<reference evidence="6" key="2">
    <citation type="journal article" date="2021" name="Microorganisms">
        <title>Bacterial Dimethylsulfoniopropionate Biosynthesis in the East China Sea.</title>
        <authorList>
            <person name="Liu J."/>
            <person name="Zhang Y."/>
            <person name="Liu J."/>
            <person name="Zhong H."/>
            <person name="Williams B.T."/>
            <person name="Zheng Y."/>
            <person name="Curson A.R.J."/>
            <person name="Sun C."/>
            <person name="Sun H."/>
            <person name="Song D."/>
            <person name="Wagner Mackenzie B."/>
            <person name="Bermejo Martinez A."/>
            <person name="Todd J.D."/>
            <person name="Zhang X.H."/>
        </authorList>
    </citation>
    <scope>NUCLEOTIDE SEQUENCE</scope>
    <source>
        <strain evidence="6">AESS21</strain>
    </source>
</reference>
<evidence type="ECO:0000256" key="3">
    <source>
        <dbReference type="ARBA" id="ARBA00023125"/>
    </source>
</evidence>
<dbReference type="SUPFAM" id="SSF53850">
    <property type="entry name" value="Periplasmic binding protein-like II"/>
    <property type="match status" value="1"/>
</dbReference>
<dbReference type="Pfam" id="PF03466">
    <property type="entry name" value="LysR_substrate"/>
    <property type="match status" value="1"/>
</dbReference>
<reference evidence="6" key="1">
    <citation type="submission" date="2018-08" db="EMBL/GenBank/DDBJ databases">
        <authorList>
            <person name="Jin W."/>
            <person name="Wang H."/>
            <person name="Yang Y."/>
            <person name="Li M."/>
            <person name="Liu J."/>
        </authorList>
    </citation>
    <scope>NUCLEOTIDE SEQUENCE</scope>
    <source>
        <strain evidence="6">AESS21</strain>
    </source>
</reference>
<dbReference type="AlphaFoldDB" id="A0A944GRV3"/>
<keyword evidence="2" id="KW-0805">Transcription regulation</keyword>
<dbReference type="GO" id="GO:0003700">
    <property type="term" value="F:DNA-binding transcription factor activity"/>
    <property type="evidence" value="ECO:0007669"/>
    <property type="project" value="InterPro"/>
</dbReference>
<evidence type="ECO:0000313" key="6">
    <source>
        <dbReference type="EMBL" id="MBS8258891.1"/>
    </source>
</evidence>
<dbReference type="InterPro" id="IPR058163">
    <property type="entry name" value="LysR-type_TF_proteobact-type"/>
</dbReference>
<dbReference type="FunFam" id="1.10.10.10:FF:000001">
    <property type="entry name" value="LysR family transcriptional regulator"/>
    <property type="match status" value="1"/>
</dbReference>
<dbReference type="RefSeq" id="WP_213214625.1">
    <property type="nucleotide sequence ID" value="NZ_QTKU01000001.1"/>
</dbReference>
<evidence type="ECO:0000256" key="1">
    <source>
        <dbReference type="ARBA" id="ARBA00009437"/>
    </source>
</evidence>
<dbReference type="PROSITE" id="PS50931">
    <property type="entry name" value="HTH_LYSR"/>
    <property type="match status" value="1"/>
</dbReference>
<dbReference type="Proteomes" id="UP000705379">
    <property type="component" value="Unassembled WGS sequence"/>
</dbReference>
<feature type="domain" description="HTH lysR-type" evidence="5">
    <location>
        <begin position="1"/>
        <end position="59"/>
    </location>
</feature>
<dbReference type="InterPro" id="IPR005119">
    <property type="entry name" value="LysR_subst-bd"/>
</dbReference>
<evidence type="ECO:0000259" key="5">
    <source>
        <dbReference type="PROSITE" id="PS50931"/>
    </source>
</evidence>
<dbReference type="Gene3D" id="3.40.190.290">
    <property type="match status" value="1"/>
</dbReference>
<dbReference type="PANTHER" id="PTHR30537:SF5">
    <property type="entry name" value="HTH-TYPE TRANSCRIPTIONAL ACTIVATOR TTDR-RELATED"/>
    <property type="match status" value="1"/>
</dbReference>
<dbReference type="GO" id="GO:0003677">
    <property type="term" value="F:DNA binding"/>
    <property type="evidence" value="ECO:0007669"/>
    <property type="project" value="UniProtKB-KW"/>
</dbReference>
<protein>
    <submittedName>
        <fullName evidence="6">LysR family transcriptional regulator</fullName>
    </submittedName>
</protein>
<dbReference type="CDD" id="cd08422">
    <property type="entry name" value="PBP2_CrgA_like"/>
    <property type="match status" value="1"/>
</dbReference>
<name>A0A944GRV3_9HYPH</name>